<evidence type="ECO:0000259" key="4">
    <source>
        <dbReference type="Pfam" id="PF00155"/>
    </source>
</evidence>
<dbReference type="Gene3D" id="3.90.1150.10">
    <property type="entry name" value="Aspartate Aminotransferase, domain 1"/>
    <property type="match status" value="1"/>
</dbReference>
<keyword evidence="2" id="KW-0663">Pyridoxal phosphate</keyword>
<dbReference type="Proteomes" id="UP000036987">
    <property type="component" value="Unassembled WGS sequence"/>
</dbReference>
<evidence type="ECO:0000256" key="1">
    <source>
        <dbReference type="ARBA" id="ARBA00001933"/>
    </source>
</evidence>
<dbReference type="SUPFAM" id="SSF53383">
    <property type="entry name" value="PLP-dependent transferases"/>
    <property type="match status" value="1"/>
</dbReference>
<reference evidence="6" key="1">
    <citation type="journal article" date="2016" name="Nature">
        <title>The genome of the seagrass Zostera marina reveals angiosperm adaptation to the sea.</title>
        <authorList>
            <person name="Olsen J.L."/>
            <person name="Rouze P."/>
            <person name="Verhelst B."/>
            <person name="Lin Y.-C."/>
            <person name="Bayer T."/>
            <person name="Collen J."/>
            <person name="Dattolo E."/>
            <person name="De Paoli E."/>
            <person name="Dittami S."/>
            <person name="Maumus F."/>
            <person name="Michel G."/>
            <person name="Kersting A."/>
            <person name="Lauritano C."/>
            <person name="Lohaus R."/>
            <person name="Toepel M."/>
            <person name="Tonon T."/>
            <person name="Vanneste K."/>
            <person name="Amirebrahimi M."/>
            <person name="Brakel J."/>
            <person name="Bostroem C."/>
            <person name="Chovatia M."/>
            <person name="Grimwood J."/>
            <person name="Jenkins J.W."/>
            <person name="Jueterbock A."/>
            <person name="Mraz A."/>
            <person name="Stam W.T."/>
            <person name="Tice H."/>
            <person name="Bornberg-Bauer E."/>
            <person name="Green P.J."/>
            <person name="Pearson G.A."/>
            <person name="Procaccini G."/>
            <person name="Duarte C.M."/>
            <person name="Schmutz J."/>
            <person name="Reusch T.B.H."/>
            <person name="Van de Peer Y."/>
        </authorList>
    </citation>
    <scope>NUCLEOTIDE SEQUENCE [LARGE SCALE GENOMIC DNA]</scope>
    <source>
        <strain evidence="6">cv. Finnish</strain>
    </source>
</reference>
<dbReference type="InterPro" id="IPR015422">
    <property type="entry name" value="PyrdxlP-dep_Trfase_small"/>
</dbReference>
<dbReference type="OrthoDB" id="691673at2759"/>
<feature type="domain" description="Aminotransferase class I/classII large" evidence="4">
    <location>
        <begin position="154"/>
        <end position="537"/>
    </location>
</feature>
<accession>A0A0K9NN75</accession>
<dbReference type="InterPro" id="IPR004839">
    <property type="entry name" value="Aminotransferase_I/II_large"/>
</dbReference>
<feature type="region of interest" description="Disordered" evidence="3">
    <location>
        <begin position="1"/>
        <end position="20"/>
    </location>
</feature>
<dbReference type="InterPro" id="IPR015421">
    <property type="entry name" value="PyrdxlP-dep_Trfase_major"/>
</dbReference>
<evidence type="ECO:0000313" key="6">
    <source>
        <dbReference type="Proteomes" id="UP000036987"/>
    </source>
</evidence>
<dbReference type="GO" id="GO:0008483">
    <property type="term" value="F:transaminase activity"/>
    <property type="evidence" value="ECO:0000318"/>
    <property type="project" value="GO_Central"/>
</dbReference>
<keyword evidence="5" id="KW-0032">Aminotransferase</keyword>
<dbReference type="GO" id="GO:0030170">
    <property type="term" value="F:pyridoxal phosphate binding"/>
    <property type="evidence" value="ECO:0007669"/>
    <property type="project" value="InterPro"/>
</dbReference>
<feature type="compositionally biased region" description="Low complexity" evidence="3">
    <location>
        <begin position="71"/>
        <end position="88"/>
    </location>
</feature>
<dbReference type="Pfam" id="PF00155">
    <property type="entry name" value="Aminotran_1_2"/>
    <property type="match status" value="1"/>
</dbReference>
<dbReference type="PANTHER" id="PTHR43795:SF85">
    <property type="entry name" value="AMINOTRANSFERASE ACS10-RELATED"/>
    <property type="match status" value="1"/>
</dbReference>
<gene>
    <name evidence="5" type="ORF">ZOSMA_85G01020</name>
</gene>
<protein>
    <submittedName>
        <fullName evidence="5">ACS-like aminotransferase</fullName>
    </submittedName>
</protein>
<dbReference type="PRINTS" id="PR00753">
    <property type="entry name" value="ACCSYNTHASE"/>
</dbReference>
<dbReference type="InterPro" id="IPR050478">
    <property type="entry name" value="Ethylene_sulfur-biosynth"/>
</dbReference>
<dbReference type="EMBL" id="LFYR01002060">
    <property type="protein sequence ID" value="KMZ57532.1"/>
    <property type="molecule type" value="Genomic_DNA"/>
</dbReference>
<sequence>MSPLSDTNEEGLNSKPKTLSSVITGGGSGMRIIVPLQGVVQGRGGLVLGSVIPCALFYFLQLYLKRNRSYSDSDSPSASSASSPSTSSGDLVNLSRSHSRTVLSPRGSSGPVLVSTRASNILRGESAYHLGLRKCKEDEYDPETNPDGVIQLGLAENTLTLDLISEWIYVNKGNFLAGNVEEDKRQTKLSVNGLTTYQPFDGIMDLKIVFASFMNQIMPGLVSFCPTQFVFTSGATSAIEILSFCLADAKNAFLIPTPYYPGFDCDIKWRTGVELIPVPCRSGDDFKLNIPDLETSYNQAKKRGLKIQAVLISNPSNPVGNVLDRESMYDLLAFVREKNIHLISDEVFAGSTHGSDGFVSMAEILETEEDIDRSRVHIIYGLSKDLCLPGWRVGAIYSFNENVLAVATKLARFTAVSAPTQRLLVTLLSDINFIEKFHKTNKARLKKMYNLFVTGLKDIGIECCKSSVSGFYCWADMSKFLRSYSERGEMELWDKLLTVAKINVTPGSSCHCIEHGWFRCCFTTLSEDDIPVVMNRIKKVIESISTH</sequence>
<name>A0A0K9NN75_ZOSMR</name>
<dbReference type="AlphaFoldDB" id="A0A0K9NN75"/>
<organism evidence="5 6">
    <name type="scientific">Zostera marina</name>
    <name type="common">Eelgrass</name>
    <dbReference type="NCBI Taxonomy" id="29655"/>
    <lineage>
        <taxon>Eukaryota</taxon>
        <taxon>Viridiplantae</taxon>
        <taxon>Streptophyta</taxon>
        <taxon>Embryophyta</taxon>
        <taxon>Tracheophyta</taxon>
        <taxon>Spermatophyta</taxon>
        <taxon>Magnoliopsida</taxon>
        <taxon>Liliopsida</taxon>
        <taxon>Zosteraceae</taxon>
        <taxon>Zostera</taxon>
    </lineage>
</organism>
<feature type="region of interest" description="Disordered" evidence="3">
    <location>
        <begin position="71"/>
        <end position="112"/>
    </location>
</feature>
<dbReference type="Gene3D" id="3.40.640.10">
    <property type="entry name" value="Type I PLP-dependent aspartate aminotransferase-like (Major domain)"/>
    <property type="match status" value="1"/>
</dbReference>
<dbReference type="OMA" id="SAVEHMA"/>
<proteinExistence type="predicted"/>
<comment type="cofactor">
    <cofactor evidence="1">
        <name>pyridoxal 5'-phosphate</name>
        <dbReference type="ChEBI" id="CHEBI:597326"/>
    </cofactor>
</comment>
<evidence type="ECO:0000313" key="5">
    <source>
        <dbReference type="EMBL" id="KMZ57532.1"/>
    </source>
</evidence>
<keyword evidence="5" id="KW-0808">Transferase</keyword>
<evidence type="ECO:0000256" key="2">
    <source>
        <dbReference type="ARBA" id="ARBA00022898"/>
    </source>
</evidence>
<dbReference type="PANTHER" id="PTHR43795">
    <property type="entry name" value="BIFUNCTIONAL ASPARTATE AMINOTRANSFERASE AND GLUTAMATE/ASPARTATE-PREPHENATE AMINOTRANSFERASE-RELATED"/>
    <property type="match status" value="1"/>
</dbReference>
<dbReference type="InterPro" id="IPR015424">
    <property type="entry name" value="PyrdxlP-dep_Trfase"/>
</dbReference>
<comment type="caution">
    <text evidence="5">The sequence shown here is derived from an EMBL/GenBank/DDBJ whole genome shotgun (WGS) entry which is preliminary data.</text>
</comment>
<keyword evidence="6" id="KW-1185">Reference proteome</keyword>
<dbReference type="CDD" id="cd00609">
    <property type="entry name" value="AAT_like"/>
    <property type="match status" value="1"/>
</dbReference>
<evidence type="ECO:0000256" key="3">
    <source>
        <dbReference type="SAM" id="MobiDB-lite"/>
    </source>
</evidence>
<dbReference type="GO" id="GO:0006520">
    <property type="term" value="P:amino acid metabolic process"/>
    <property type="evidence" value="ECO:0000318"/>
    <property type="project" value="GO_Central"/>
</dbReference>
<dbReference type="STRING" id="29655.A0A0K9NN75"/>